<keyword evidence="6 8" id="KW-0342">GTP-binding</keyword>
<evidence type="ECO:0000256" key="1">
    <source>
        <dbReference type="ARBA" id="ARBA00008279"/>
    </source>
</evidence>
<dbReference type="CDD" id="cd01894">
    <property type="entry name" value="EngA1"/>
    <property type="match status" value="1"/>
</dbReference>
<comment type="subunit">
    <text evidence="8">Associates with the 50S ribosomal subunit.</text>
</comment>
<evidence type="ECO:0000256" key="7">
    <source>
        <dbReference type="ARBA" id="ARBA00032345"/>
    </source>
</evidence>
<dbReference type="FunFam" id="3.40.50.300:FF:000040">
    <property type="entry name" value="GTPase Der"/>
    <property type="match status" value="1"/>
</dbReference>
<dbReference type="AlphaFoldDB" id="H0US42"/>
<comment type="function">
    <text evidence="8 10">GTPase that plays an essential role in the late steps of ribosome biogenesis.</text>
</comment>
<dbReference type="HOGENOM" id="CLU_016077_6_2_0"/>
<name>H0US42_9BACT</name>
<feature type="binding site" evidence="8">
    <location>
        <begin position="228"/>
        <end position="232"/>
    </location>
    <ligand>
        <name>GTP</name>
        <dbReference type="ChEBI" id="CHEBI:37565"/>
        <label>2</label>
    </ligand>
</feature>
<dbReference type="PROSITE" id="PS51712">
    <property type="entry name" value="G_ENGA"/>
    <property type="match status" value="2"/>
</dbReference>
<evidence type="ECO:0000313" key="12">
    <source>
        <dbReference type="EMBL" id="EHM10131.1"/>
    </source>
</evidence>
<dbReference type="InterPro" id="IPR006073">
    <property type="entry name" value="GTP-bd"/>
</dbReference>
<dbReference type="eggNOG" id="COG1160">
    <property type="taxonomic scope" value="Bacteria"/>
</dbReference>
<dbReference type="NCBIfam" id="TIGR03594">
    <property type="entry name" value="GTPase_EngA"/>
    <property type="match status" value="1"/>
</dbReference>
<dbReference type="SUPFAM" id="SSF52540">
    <property type="entry name" value="P-loop containing nucleoside triphosphate hydrolases"/>
    <property type="match status" value="2"/>
</dbReference>
<feature type="binding site" evidence="8">
    <location>
        <begin position="118"/>
        <end position="121"/>
    </location>
    <ligand>
        <name>GTP</name>
        <dbReference type="ChEBI" id="CHEBI:37565"/>
        <label>1</label>
    </ligand>
</feature>
<accession>H0US42</accession>
<gene>
    <name evidence="8" type="primary">der</name>
    <name evidence="12" type="ORF">TheveDRAFT_1002</name>
</gene>
<dbReference type="PRINTS" id="PR00326">
    <property type="entry name" value="GTP1OBG"/>
</dbReference>
<dbReference type="GO" id="GO:0005525">
    <property type="term" value="F:GTP binding"/>
    <property type="evidence" value="ECO:0007669"/>
    <property type="project" value="UniProtKB-UniRule"/>
</dbReference>
<evidence type="ECO:0000256" key="8">
    <source>
        <dbReference type="HAMAP-Rule" id="MF_00195"/>
    </source>
</evidence>
<dbReference type="NCBIfam" id="TIGR00231">
    <property type="entry name" value="small_GTP"/>
    <property type="match status" value="2"/>
</dbReference>
<sequence>MSVVAIVGRPNVGKSSLFNRLVGKKLAIVEDIPGVTRDRLYAETEWDGKRFYLVDTGGIEPASPHPFQDAIRRQVEIALKECDVVIFLLDGKEGVTAGDEAIAEMLRRSSKPVVVAMNKIDNPKREDNVLDAYSLGFPLVMGISVEHGINMGDLLDAVASSLPDDEPVEDDEGAIRFSIVGRPNVGKSSLFNRLIGEERAVVSPIPGTTRDTVDVDFQWNQLKFRIMDTAGLRRKSRVDDSLEYYSVVRTLKAIDRSHVALLLMDASEMLTEQDKRLMLHVEERGKGLVIGVNKWDLLTPSEDLGDRIRDRIRDELPTLSYAPMVFLSAKTGRGIQKVPELIARAYNNRLRRLKTADLNRLLRDTLQFERMPGDGKGRYLKIYYVTQADMAPPTFIFFVNHRELADRSFTRRLEKLIRSMGDFEGTPIRIWFRNKEDQSQ</sequence>
<evidence type="ECO:0000256" key="6">
    <source>
        <dbReference type="ARBA" id="ARBA00023134"/>
    </source>
</evidence>
<dbReference type="STRING" id="926567.TheveDRAFT_1002"/>
<dbReference type="InterPro" id="IPR016484">
    <property type="entry name" value="GTPase_Der"/>
</dbReference>
<dbReference type="OrthoDB" id="9805918at2"/>
<dbReference type="Proteomes" id="UP000005730">
    <property type="component" value="Chromosome"/>
</dbReference>
<dbReference type="InterPro" id="IPR027417">
    <property type="entry name" value="P-loop_NTPase"/>
</dbReference>
<dbReference type="EMBL" id="CM001377">
    <property type="protein sequence ID" value="EHM10131.1"/>
    <property type="molecule type" value="Genomic_DNA"/>
</dbReference>
<dbReference type="Gene3D" id="3.30.300.20">
    <property type="match status" value="1"/>
</dbReference>
<keyword evidence="5 8" id="KW-0547">Nucleotide-binding</keyword>
<dbReference type="GO" id="GO:0042254">
    <property type="term" value="P:ribosome biogenesis"/>
    <property type="evidence" value="ECO:0007669"/>
    <property type="project" value="UniProtKB-KW"/>
</dbReference>
<evidence type="ECO:0000256" key="4">
    <source>
        <dbReference type="ARBA" id="ARBA00022737"/>
    </source>
</evidence>
<evidence type="ECO:0000313" key="13">
    <source>
        <dbReference type="Proteomes" id="UP000005730"/>
    </source>
</evidence>
<dbReference type="PANTHER" id="PTHR43834:SF6">
    <property type="entry name" value="GTPASE DER"/>
    <property type="match status" value="1"/>
</dbReference>
<dbReference type="CDD" id="cd01895">
    <property type="entry name" value="EngA2"/>
    <property type="match status" value="1"/>
</dbReference>
<dbReference type="Gene3D" id="3.40.50.300">
    <property type="entry name" value="P-loop containing nucleotide triphosphate hydrolases"/>
    <property type="match status" value="2"/>
</dbReference>
<reference evidence="12 13" key="1">
    <citation type="submission" date="2011-10" db="EMBL/GenBank/DDBJ databases">
        <title>The Noncontiguous Finished genome of Thermanaerovibrio velox DSM 12556.</title>
        <authorList>
            <consortium name="US DOE Joint Genome Institute (JGI-PGF)"/>
            <person name="Lucas S."/>
            <person name="Copeland A."/>
            <person name="Lapidus A."/>
            <person name="Glavina del Rio T."/>
            <person name="Dalin E."/>
            <person name="Tice H."/>
            <person name="Bruce D."/>
            <person name="Goodwin L."/>
            <person name="Pitluck S."/>
            <person name="Peters L."/>
            <person name="Mikhailova N."/>
            <person name="Teshima H."/>
            <person name="Kyrpides N."/>
            <person name="Mavromatis K."/>
            <person name="Ivanova N."/>
            <person name="Markowitz V."/>
            <person name="Cheng J.-F."/>
            <person name="Hugenholtz P."/>
            <person name="Woyke T."/>
            <person name="Wu D."/>
            <person name="Spring S."/>
            <person name="Brambilla E.-M."/>
            <person name="Klenk H.-P."/>
            <person name="Eisen J.A."/>
        </authorList>
    </citation>
    <scope>NUCLEOTIDE SEQUENCE [LARGE SCALE GENOMIC DNA]</scope>
    <source>
        <strain evidence="12 13">DSM 12556</strain>
    </source>
</reference>
<evidence type="ECO:0000256" key="5">
    <source>
        <dbReference type="ARBA" id="ARBA00022741"/>
    </source>
</evidence>
<evidence type="ECO:0000256" key="2">
    <source>
        <dbReference type="ARBA" id="ARBA00020953"/>
    </source>
</evidence>
<comment type="similarity">
    <text evidence="1 8 9 10">Belongs to the TRAFAC class TrmE-Era-EngA-EngB-Septin-like GTPase superfamily. EngA (Der) GTPase family.</text>
</comment>
<dbReference type="InterPro" id="IPR015946">
    <property type="entry name" value="KH_dom-like_a/b"/>
</dbReference>
<evidence type="ECO:0000256" key="10">
    <source>
        <dbReference type="RuleBase" id="RU004481"/>
    </source>
</evidence>
<feature type="binding site" evidence="8">
    <location>
        <begin position="181"/>
        <end position="188"/>
    </location>
    <ligand>
        <name>GTP</name>
        <dbReference type="ChEBI" id="CHEBI:37565"/>
        <label>2</label>
    </ligand>
</feature>
<dbReference type="FunFam" id="3.40.50.300:FF:000057">
    <property type="entry name" value="GTPase Der"/>
    <property type="match status" value="1"/>
</dbReference>
<keyword evidence="13" id="KW-1185">Reference proteome</keyword>
<dbReference type="Pfam" id="PF01926">
    <property type="entry name" value="MMR_HSR1"/>
    <property type="match status" value="2"/>
</dbReference>
<organism evidence="12 13">
    <name type="scientific">Thermanaerovibrio velox DSM 12556</name>
    <dbReference type="NCBI Taxonomy" id="926567"/>
    <lineage>
        <taxon>Bacteria</taxon>
        <taxon>Thermotogati</taxon>
        <taxon>Synergistota</taxon>
        <taxon>Synergistia</taxon>
        <taxon>Synergistales</taxon>
        <taxon>Synergistaceae</taxon>
        <taxon>Thermanaerovibrio</taxon>
    </lineage>
</organism>
<dbReference type="InterPro" id="IPR031166">
    <property type="entry name" value="G_ENGA"/>
</dbReference>
<keyword evidence="3 8" id="KW-0690">Ribosome biogenesis</keyword>
<keyword evidence="4 10" id="KW-0677">Repeat</keyword>
<feature type="binding site" evidence="8">
    <location>
        <begin position="293"/>
        <end position="296"/>
    </location>
    <ligand>
        <name>GTP</name>
        <dbReference type="ChEBI" id="CHEBI:37565"/>
        <label>2</label>
    </ligand>
</feature>
<feature type="binding site" evidence="8">
    <location>
        <begin position="55"/>
        <end position="59"/>
    </location>
    <ligand>
        <name>GTP</name>
        <dbReference type="ChEBI" id="CHEBI:37565"/>
        <label>1</label>
    </ligand>
</feature>
<dbReference type="InterPro" id="IPR032859">
    <property type="entry name" value="KH_dom-like"/>
</dbReference>
<feature type="binding site" evidence="8">
    <location>
        <begin position="8"/>
        <end position="15"/>
    </location>
    <ligand>
        <name>GTP</name>
        <dbReference type="ChEBI" id="CHEBI:37565"/>
        <label>1</label>
    </ligand>
</feature>
<dbReference type="Pfam" id="PF14714">
    <property type="entry name" value="KH_dom-like"/>
    <property type="match status" value="1"/>
</dbReference>
<dbReference type="GO" id="GO:0043022">
    <property type="term" value="F:ribosome binding"/>
    <property type="evidence" value="ECO:0007669"/>
    <property type="project" value="TreeGrafter"/>
</dbReference>
<feature type="domain" description="EngA-type G" evidence="11">
    <location>
        <begin position="175"/>
        <end position="350"/>
    </location>
</feature>
<evidence type="ECO:0000256" key="9">
    <source>
        <dbReference type="PROSITE-ProRule" id="PRU01049"/>
    </source>
</evidence>
<dbReference type="RefSeq" id="WP_006583625.1">
    <property type="nucleotide sequence ID" value="NZ_CM001377.1"/>
</dbReference>
<dbReference type="InterPro" id="IPR005225">
    <property type="entry name" value="Small_GTP-bd"/>
</dbReference>
<dbReference type="PIRSF" id="PIRSF006485">
    <property type="entry name" value="GTP-binding_EngA"/>
    <property type="match status" value="1"/>
</dbReference>
<dbReference type="HAMAP" id="MF_00195">
    <property type="entry name" value="GTPase_Der"/>
    <property type="match status" value="1"/>
</dbReference>
<evidence type="ECO:0000259" key="11">
    <source>
        <dbReference type="PROSITE" id="PS51712"/>
    </source>
</evidence>
<proteinExistence type="inferred from homology"/>
<protein>
    <recommendedName>
        <fullName evidence="2 8">GTPase Der</fullName>
    </recommendedName>
    <alternativeName>
        <fullName evidence="7 8">GTP-binding protein EngA</fullName>
    </alternativeName>
</protein>
<dbReference type="PANTHER" id="PTHR43834">
    <property type="entry name" value="GTPASE DER"/>
    <property type="match status" value="1"/>
</dbReference>
<evidence type="ECO:0000256" key="3">
    <source>
        <dbReference type="ARBA" id="ARBA00022517"/>
    </source>
</evidence>
<feature type="domain" description="EngA-type G" evidence="11">
    <location>
        <begin position="2"/>
        <end position="166"/>
    </location>
</feature>